<evidence type="ECO:0000256" key="2">
    <source>
        <dbReference type="ARBA" id="ARBA00022676"/>
    </source>
</evidence>
<dbReference type="RefSeq" id="XP_029643141.2">
    <property type="nucleotide sequence ID" value="XM_029787281.2"/>
</dbReference>
<accession>A0A6P7SZD5</accession>
<dbReference type="Pfam" id="PF00201">
    <property type="entry name" value="UDPGT"/>
    <property type="match status" value="1"/>
</dbReference>
<dbReference type="AlphaFoldDB" id="A0A6P7SZD5"/>
<name>A0A6P7SZD5_9MOLL</name>
<dbReference type="CDD" id="cd03784">
    <property type="entry name" value="GT1_Gtf-like"/>
    <property type="match status" value="1"/>
</dbReference>
<evidence type="ECO:0000313" key="6">
    <source>
        <dbReference type="Proteomes" id="UP000515154"/>
    </source>
</evidence>
<comment type="similarity">
    <text evidence="1">Belongs to the UDP-glycosyltransferase family.</text>
</comment>
<gene>
    <name evidence="7 8" type="primary">LOC115217552</name>
</gene>
<dbReference type="Proteomes" id="UP000515154">
    <property type="component" value="Linkage group LG11"/>
</dbReference>
<feature type="transmembrane region" description="Helical" evidence="4">
    <location>
        <begin position="583"/>
        <end position="610"/>
    </location>
</feature>
<keyword evidence="3" id="KW-0808">Transferase</keyword>
<feature type="chain" id="PRO_5045019704" evidence="5">
    <location>
        <begin position="26"/>
        <end position="625"/>
    </location>
</feature>
<evidence type="ECO:0000313" key="7">
    <source>
        <dbReference type="RefSeq" id="XP_029643141.2"/>
    </source>
</evidence>
<dbReference type="PANTHER" id="PTHR48043:SF145">
    <property type="entry name" value="FI06409P-RELATED"/>
    <property type="match status" value="1"/>
</dbReference>
<dbReference type="PROSITE" id="PS00375">
    <property type="entry name" value="UDPGT"/>
    <property type="match status" value="1"/>
</dbReference>
<sequence>MNTMRTFKLSFFYLSLLSINQQSKADNILFLSMPAFSHVQNQIHTAMKLKAYGHTSYFSLPPKLITHFKNKDGIKFIPIKEDQNVTSFIELSIKFFLRTEEISWLQIKQVTEYPVRKMNTMRTFKLSFFYLSLLSINQQSKADNILFLSMPWFSHVQGQIHTAMKLKAYGHTSYFSLPPKLITAFKNKDGIKFIPIKEDQNVSRFIELTMKYFSVKKEGSWFQIKHLIQNMCDNFLLDNDWYHSIKELNASFAIVDSIFFSQCLAIVPYRLSIPFLFQGLLFGEPFLRRVPWNPAVFPLLSSPHSDKMTFFQKLKNTLLTYSLYTFSPWAPPSKSVKEYAPEKNDIPFESVLRKAQLFLTESDLLLSYPKPSLPSEVFIGGIATHPALPLQGDIKEFVERSKHGIIIVSFGGYIRELPKEHIEKMEKAFKEIKYDVIWKQPDSKQLASNILIKQWLPQNDLLGHPKTKLFITHCGINGLFEALYHGVPILGLPVFADQFQNGLQMHVKEYGISMDIYNYNKDELVSNINELIENSKYKTNIKLASEIFHSRPEHPAERAARYVDHVIKYGGDYLRSPSQNMPLYQFLMLDIYATFLAIIIAVVLVVKFVVSKCYRCCFAKKEKTE</sequence>
<dbReference type="InterPro" id="IPR002213">
    <property type="entry name" value="UDP_glucos_trans"/>
</dbReference>
<dbReference type="FunFam" id="3.40.50.2000:FF:000021">
    <property type="entry name" value="UDP-glucuronosyltransferase"/>
    <property type="match status" value="1"/>
</dbReference>
<evidence type="ECO:0000256" key="5">
    <source>
        <dbReference type="SAM" id="SignalP"/>
    </source>
</evidence>
<dbReference type="GO" id="GO:0008194">
    <property type="term" value="F:UDP-glycosyltransferase activity"/>
    <property type="evidence" value="ECO:0007669"/>
    <property type="project" value="InterPro"/>
</dbReference>
<dbReference type="SUPFAM" id="SSF53756">
    <property type="entry name" value="UDP-Glycosyltransferase/glycogen phosphorylase"/>
    <property type="match status" value="1"/>
</dbReference>
<evidence type="ECO:0000256" key="4">
    <source>
        <dbReference type="SAM" id="Phobius"/>
    </source>
</evidence>
<keyword evidence="2" id="KW-0328">Glycosyltransferase</keyword>
<keyword evidence="6" id="KW-1185">Reference proteome</keyword>
<dbReference type="PANTHER" id="PTHR48043">
    <property type="entry name" value="EG:EG0003.4 PROTEIN-RELATED"/>
    <property type="match status" value="1"/>
</dbReference>
<proteinExistence type="inferred from homology"/>
<keyword evidence="4" id="KW-0812">Transmembrane</keyword>
<evidence type="ECO:0000313" key="8">
    <source>
        <dbReference type="RefSeq" id="XP_036362976.1"/>
    </source>
</evidence>
<dbReference type="InterPro" id="IPR050271">
    <property type="entry name" value="UDP-glycosyltransferase"/>
</dbReference>
<feature type="signal peptide" evidence="5">
    <location>
        <begin position="1"/>
        <end position="25"/>
    </location>
</feature>
<evidence type="ECO:0000256" key="3">
    <source>
        <dbReference type="ARBA" id="ARBA00022679"/>
    </source>
</evidence>
<dbReference type="InterPro" id="IPR035595">
    <property type="entry name" value="UDP_glycos_trans_CS"/>
</dbReference>
<protein>
    <submittedName>
        <fullName evidence="7 8">UDP-glucuronosyltransferase 2B20-like isoform X1</fullName>
    </submittedName>
</protein>
<keyword evidence="4" id="KW-1133">Transmembrane helix</keyword>
<keyword evidence="4" id="KW-0472">Membrane</keyword>
<organism evidence="6 7">
    <name type="scientific">Octopus sinensis</name>
    <name type="common">East Asian common octopus</name>
    <dbReference type="NCBI Taxonomy" id="2607531"/>
    <lineage>
        <taxon>Eukaryota</taxon>
        <taxon>Metazoa</taxon>
        <taxon>Spiralia</taxon>
        <taxon>Lophotrochozoa</taxon>
        <taxon>Mollusca</taxon>
        <taxon>Cephalopoda</taxon>
        <taxon>Coleoidea</taxon>
        <taxon>Octopodiformes</taxon>
        <taxon>Octopoda</taxon>
        <taxon>Incirrata</taxon>
        <taxon>Octopodidae</taxon>
        <taxon>Octopus</taxon>
    </lineage>
</organism>
<dbReference type="Gene3D" id="3.40.50.2000">
    <property type="entry name" value="Glycogen Phosphorylase B"/>
    <property type="match status" value="1"/>
</dbReference>
<dbReference type="RefSeq" id="XP_036362976.1">
    <property type="nucleotide sequence ID" value="XM_036507083.1"/>
</dbReference>
<evidence type="ECO:0000256" key="1">
    <source>
        <dbReference type="ARBA" id="ARBA00009995"/>
    </source>
</evidence>
<keyword evidence="5" id="KW-0732">Signal</keyword>
<reference evidence="7 8" key="1">
    <citation type="submission" date="2025-08" db="UniProtKB">
        <authorList>
            <consortium name="RefSeq"/>
        </authorList>
    </citation>
    <scope>IDENTIFICATION</scope>
</reference>